<comment type="caution">
    <text evidence="4">The sequence shown here is derived from an EMBL/GenBank/DDBJ whole genome shotgun (WGS) entry which is preliminary data.</text>
</comment>
<accession>A0ABQ7GN96</accession>
<dbReference type="PANTHER" id="PTHR43146">
    <property type="entry name" value="CANCER-RELATED NUCLEOSIDE-TRIPHOSPHATASE"/>
    <property type="match status" value="1"/>
</dbReference>
<name>A0ABQ7GN96_DUNSA</name>
<dbReference type="InterPro" id="IPR004948">
    <property type="entry name" value="Nuc-triphosphatase_THEP1"/>
</dbReference>
<keyword evidence="5" id="KW-1185">Reference proteome</keyword>
<evidence type="ECO:0000313" key="5">
    <source>
        <dbReference type="Proteomes" id="UP000815325"/>
    </source>
</evidence>
<proteinExistence type="predicted"/>
<dbReference type="EMBL" id="MU069676">
    <property type="protein sequence ID" value="KAF5836084.1"/>
    <property type="molecule type" value="Genomic_DNA"/>
</dbReference>
<dbReference type="InterPro" id="IPR027417">
    <property type="entry name" value="P-loop_NTPase"/>
</dbReference>
<protein>
    <submittedName>
        <fullName evidence="4">NTPase-domain-containing protein</fullName>
    </submittedName>
</protein>
<keyword evidence="3" id="KW-0067">ATP-binding</keyword>
<evidence type="ECO:0000256" key="1">
    <source>
        <dbReference type="ARBA" id="ARBA00022741"/>
    </source>
</evidence>
<gene>
    <name evidence="4" type="ORF">DUNSADRAFT_6504</name>
</gene>
<reference evidence="4" key="1">
    <citation type="submission" date="2017-08" db="EMBL/GenBank/DDBJ databases">
        <authorList>
            <person name="Polle J.E."/>
            <person name="Barry K."/>
            <person name="Cushman J."/>
            <person name="Schmutz J."/>
            <person name="Tran D."/>
            <person name="Hathwaick L.T."/>
            <person name="Yim W.C."/>
            <person name="Jenkins J."/>
            <person name="Mckie-Krisberg Z.M."/>
            <person name="Prochnik S."/>
            <person name="Lindquist E."/>
            <person name="Dockter R.B."/>
            <person name="Adam C."/>
            <person name="Molina H."/>
            <person name="Bunkerborg J."/>
            <person name="Jin E."/>
            <person name="Buchheim M."/>
            <person name="Magnuson J."/>
        </authorList>
    </citation>
    <scope>NUCLEOTIDE SEQUENCE</scope>
    <source>
        <strain evidence="4">CCAP 19/18</strain>
    </source>
</reference>
<evidence type="ECO:0000256" key="3">
    <source>
        <dbReference type="ARBA" id="ARBA00022840"/>
    </source>
</evidence>
<dbReference type="SUPFAM" id="SSF52540">
    <property type="entry name" value="P-loop containing nucleoside triphosphate hydrolases"/>
    <property type="match status" value="1"/>
</dbReference>
<dbReference type="Pfam" id="PF03266">
    <property type="entry name" value="NTPase_1"/>
    <property type="match status" value="2"/>
</dbReference>
<organism evidence="4 5">
    <name type="scientific">Dunaliella salina</name>
    <name type="common">Green alga</name>
    <name type="synonym">Protococcus salinus</name>
    <dbReference type="NCBI Taxonomy" id="3046"/>
    <lineage>
        <taxon>Eukaryota</taxon>
        <taxon>Viridiplantae</taxon>
        <taxon>Chlorophyta</taxon>
        <taxon>core chlorophytes</taxon>
        <taxon>Chlorophyceae</taxon>
        <taxon>CS clade</taxon>
        <taxon>Chlamydomonadales</taxon>
        <taxon>Dunaliellaceae</taxon>
        <taxon>Dunaliella</taxon>
    </lineage>
</organism>
<keyword evidence="2" id="KW-0378">Hydrolase</keyword>
<evidence type="ECO:0000313" key="4">
    <source>
        <dbReference type="EMBL" id="KAF5836084.1"/>
    </source>
</evidence>
<dbReference type="Proteomes" id="UP000815325">
    <property type="component" value="Unassembled WGS sequence"/>
</dbReference>
<dbReference type="Gene3D" id="3.40.50.300">
    <property type="entry name" value="P-loop containing nucleotide triphosphate hydrolases"/>
    <property type="match status" value="2"/>
</dbReference>
<keyword evidence="1" id="KW-0547">Nucleotide-binding</keyword>
<sequence>MKHIFLTGAPGVGKSTLIMRITEKLQEERNLYVCGFRTDEVRQQPGGRIGFDIINIKGSRKPLSRLGEQRPLFDLNGAGKMELFSRTFFPAVRQVLSQPHVLVLGTIPMMKPDGRVMKEVEEIRGRKDVTVVTVTQQNRNMLASELFEMLMQRFKGL</sequence>
<dbReference type="PANTHER" id="PTHR43146:SF1">
    <property type="entry name" value="CANCER-RELATED NUCLEOSIDE-TRIPHOSPHATASE"/>
    <property type="match status" value="1"/>
</dbReference>
<evidence type="ECO:0000256" key="2">
    <source>
        <dbReference type="ARBA" id="ARBA00022801"/>
    </source>
</evidence>